<feature type="region of interest" description="Disordered" evidence="1">
    <location>
        <begin position="132"/>
        <end position="159"/>
    </location>
</feature>
<accession>A0A843UXR2</accession>
<keyword evidence="3" id="KW-1185">Reference proteome</keyword>
<feature type="compositionally biased region" description="Basic and acidic residues" evidence="1">
    <location>
        <begin position="29"/>
        <end position="39"/>
    </location>
</feature>
<dbReference type="AlphaFoldDB" id="A0A843UXR2"/>
<feature type="region of interest" description="Disordered" evidence="1">
    <location>
        <begin position="281"/>
        <end position="301"/>
    </location>
</feature>
<feature type="compositionally biased region" description="Basic and acidic residues" evidence="1">
    <location>
        <begin position="286"/>
        <end position="301"/>
    </location>
</feature>
<reference evidence="2" key="1">
    <citation type="submission" date="2017-07" db="EMBL/GenBank/DDBJ databases">
        <title>Taro Niue Genome Assembly and Annotation.</title>
        <authorList>
            <person name="Atibalentja N."/>
            <person name="Keating K."/>
            <person name="Fields C.J."/>
        </authorList>
    </citation>
    <scope>NUCLEOTIDE SEQUENCE</scope>
    <source>
        <strain evidence="2">Niue_2</strain>
        <tissue evidence="2">Leaf</tissue>
    </source>
</reference>
<dbReference type="OrthoDB" id="1714763at2759"/>
<proteinExistence type="predicted"/>
<organism evidence="2 3">
    <name type="scientific">Colocasia esculenta</name>
    <name type="common">Wild taro</name>
    <name type="synonym">Arum esculentum</name>
    <dbReference type="NCBI Taxonomy" id="4460"/>
    <lineage>
        <taxon>Eukaryota</taxon>
        <taxon>Viridiplantae</taxon>
        <taxon>Streptophyta</taxon>
        <taxon>Embryophyta</taxon>
        <taxon>Tracheophyta</taxon>
        <taxon>Spermatophyta</taxon>
        <taxon>Magnoliopsida</taxon>
        <taxon>Liliopsida</taxon>
        <taxon>Araceae</taxon>
        <taxon>Aroideae</taxon>
        <taxon>Colocasieae</taxon>
        <taxon>Colocasia</taxon>
    </lineage>
</organism>
<dbReference type="EMBL" id="NMUH01000898">
    <property type="protein sequence ID" value="MQL86410.1"/>
    <property type="molecule type" value="Genomic_DNA"/>
</dbReference>
<gene>
    <name evidence="2" type="ORF">Taro_018939</name>
</gene>
<comment type="caution">
    <text evidence="2">The sequence shown here is derived from an EMBL/GenBank/DDBJ whole genome shotgun (WGS) entry which is preliminary data.</text>
</comment>
<sequence>MKEDEGGVRSFANEKAPSVSGKSLGQPESRQDIVHRENRTGGTSSENGYAHVKDEILESDIQCPGNEERSDVCEVERSKKKPTISTPSVDVQLGPCRNDSGKQQVQSGPLMPSNVLLHSSSERVRSSDRFDVDNPLATDKYRRDGRKTPNFSGPLMLPNRASANSFSAPMRSSGGFRDPLEDKSKANVVQIKGRFSVTSENVDLVKDIPTCIPRRSSQGSPLKKSASVGDWFDSKPMVEMAASERERFLLIKIAELQARMINLTDELTAARMKQLQLQQQLNAAYGREEEDSRSRREKQDT</sequence>
<dbReference type="Proteomes" id="UP000652761">
    <property type="component" value="Unassembled WGS sequence"/>
</dbReference>
<evidence type="ECO:0000256" key="1">
    <source>
        <dbReference type="SAM" id="MobiDB-lite"/>
    </source>
</evidence>
<feature type="region of interest" description="Disordered" evidence="1">
    <location>
        <begin position="1"/>
        <end position="112"/>
    </location>
</feature>
<name>A0A843UXR2_COLES</name>
<evidence type="ECO:0000313" key="3">
    <source>
        <dbReference type="Proteomes" id="UP000652761"/>
    </source>
</evidence>
<evidence type="ECO:0000313" key="2">
    <source>
        <dbReference type="EMBL" id="MQL86410.1"/>
    </source>
</evidence>
<protein>
    <submittedName>
        <fullName evidence="2">Uncharacterized protein</fullName>
    </submittedName>
</protein>
<feature type="compositionally biased region" description="Basic and acidic residues" evidence="1">
    <location>
        <begin position="66"/>
        <end position="77"/>
    </location>
</feature>